<dbReference type="EMBL" id="CACSLK010018944">
    <property type="protein sequence ID" value="CAA0819339.1"/>
    <property type="molecule type" value="Genomic_DNA"/>
</dbReference>
<dbReference type="PROSITE" id="PS50158">
    <property type="entry name" value="ZF_CCHC"/>
    <property type="match status" value="1"/>
</dbReference>
<reference evidence="3" key="1">
    <citation type="submission" date="2019-12" db="EMBL/GenBank/DDBJ databases">
        <authorList>
            <person name="Scholes J."/>
        </authorList>
    </citation>
    <scope>NUCLEOTIDE SEQUENCE</scope>
</reference>
<dbReference type="PANTHER" id="PTHR31286:SF178">
    <property type="entry name" value="DUF4283 DOMAIN-CONTAINING PROTEIN"/>
    <property type="match status" value="1"/>
</dbReference>
<evidence type="ECO:0000313" key="3">
    <source>
        <dbReference type="EMBL" id="CAA0819339.1"/>
    </source>
</evidence>
<dbReference type="Proteomes" id="UP001153555">
    <property type="component" value="Unassembled WGS sequence"/>
</dbReference>
<evidence type="ECO:0000313" key="4">
    <source>
        <dbReference type="Proteomes" id="UP001153555"/>
    </source>
</evidence>
<gene>
    <name evidence="3" type="ORF">SHERM_17812</name>
</gene>
<feature type="domain" description="CCHC-type" evidence="2">
    <location>
        <begin position="134"/>
        <end position="149"/>
    </location>
</feature>
<proteinExistence type="predicted"/>
<dbReference type="GO" id="GO:0003676">
    <property type="term" value="F:nucleic acid binding"/>
    <property type="evidence" value="ECO:0007669"/>
    <property type="project" value="InterPro"/>
</dbReference>
<sequence length="199" mass="23034">MKIKKRYYGETLVLSRDPWEKGINWTYENQFLRLHPWEKGITAEHPCFQEIQIWIQAWNIPIHWVSTEVGVKFGRIFKRTIDVSVPQVGPLAGKCLRLKAVIDVNQPLLRCTYLKMGETRIQIQFKYERLVNCCFYCGYLGHLDKSCEKRATDIANGCLAKGLYGEWLKAQDIVYYSTQSATFNNINSRDSSQSPNASS</sequence>
<keyword evidence="1" id="KW-0863">Zinc-finger</keyword>
<dbReference type="Pfam" id="PF14392">
    <property type="entry name" value="zf-CCHC_4"/>
    <property type="match status" value="1"/>
</dbReference>
<protein>
    <recommendedName>
        <fullName evidence="2">CCHC-type domain-containing protein</fullName>
    </recommendedName>
</protein>
<evidence type="ECO:0000259" key="2">
    <source>
        <dbReference type="PROSITE" id="PS50158"/>
    </source>
</evidence>
<dbReference type="InterPro" id="IPR040256">
    <property type="entry name" value="At4g02000-like"/>
</dbReference>
<dbReference type="InterPro" id="IPR001878">
    <property type="entry name" value="Znf_CCHC"/>
</dbReference>
<name>A0A9N7N331_STRHE</name>
<dbReference type="InterPro" id="IPR025836">
    <property type="entry name" value="Zn_knuckle_CX2CX4HX4C"/>
</dbReference>
<organism evidence="3 4">
    <name type="scientific">Striga hermonthica</name>
    <name type="common">Purple witchweed</name>
    <name type="synonym">Buchnera hermonthica</name>
    <dbReference type="NCBI Taxonomy" id="68872"/>
    <lineage>
        <taxon>Eukaryota</taxon>
        <taxon>Viridiplantae</taxon>
        <taxon>Streptophyta</taxon>
        <taxon>Embryophyta</taxon>
        <taxon>Tracheophyta</taxon>
        <taxon>Spermatophyta</taxon>
        <taxon>Magnoliopsida</taxon>
        <taxon>eudicotyledons</taxon>
        <taxon>Gunneridae</taxon>
        <taxon>Pentapetalae</taxon>
        <taxon>asterids</taxon>
        <taxon>lamiids</taxon>
        <taxon>Lamiales</taxon>
        <taxon>Orobanchaceae</taxon>
        <taxon>Buchnereae</taxon>
        <taxon>Striga</taxon>
    </lineage>
</organism>
<accession>A0A9N7N331</accession>
<dbReference type="AlphaFoldDB" id="A0A9N7N331"/>
<keyword evidence="4" id="KW-1185">Reference proteome</keyword>
<keyword evidence="1" id="KW-0862">Zinc</keyword>
<keyword evidence="1" id="KW-0479">Metal-binding</keyword>
<dbReference type="PANTHER" id="PTHR31286">
    <property type="entry name" value="GLYCINE-RICH CELL WALL STRUCTURAL PROTEIN 1.8-LIKE"/>
    <property type="match status" value="1"/>
</dbReference>
<dbReference type="GO" id="GO:0008270">
    <property type="term" value="F:zinc ion binding"/>
    <property type="evidence" value="ECO:0007669"/>
    <property type="project" value="UniProtKB-KW"/>
</dbReference>
<comment type="caution">
    <text evidence="3">The sequence shown here is derived from an EMBL/GenBank/DDBJ whole genome shotgun (WGS) entry which is preliminary data.</text>
</comment>
<evidence type="ECO:0000256" key="1">
    <source>
        <dbReference type="PROSITE-ProRule" id="PRU00047"/>
    </source>
</evidence>
<dbReference type="OrthoDB" id="1707487at2759"/>